<sequence length="416" mass="45104">MTLWNPIWQLNINGVSYENYVLANLTATSGRSNIYEQAQAGYCNLQIYNVTQSQVTININDSVGVSIKDSSGIYVPIWGGSVTDVSIEVTTGGSIAINQVISIVALGALSRLPKALWLTSLNRAHDGTQILEVLTDLLINNWSEVPAALTWGNYTPATETWANAQNVGLGEIDTPGNYDLAARSADPIDVYSLVSALATSGLGYIYENAQGQISYADSTHRTQYLATNGYVEVSAAQALAAGIKIQTRSGDVRNDVTIKYGTNSSSEVSDEDLTSVAVFGRLAQIITTTLHDQADAESQAAFYLTLRAFPQAMMQSITYELTNPELDDADRDSLINIFMGLPLRISDMPNNMTSGQYLGFVEGWQFQAGYNTLSVTALLSPLAYSIQALKWEEVSVSEAWNTITNTLTWENALVVA</sequence>
<reference evidence="1" key="1">
    <citation type="submission" date="2020-05" db="EMBL/GenBank/DDBJ databases">
        <authorList>
            <person name="Chiriac C."/>
            <person name="Salcher M."/>
            <person name="Ghai R."/>
            <person name="Kavagutti S V."/>
        </authorList>
    </citation>
    <scope>NUCLEOTIDE SEQUENCE</scope>
</reference>
<gene>
    <name evidence="1" type="ORF">UFOVP1396_18</name>
</gene>
<name>A0A6J5S6E9_9CAUD</name>
<dbReference type="EMBL" id="LR797332">
    <property type="protein sequence ID" value="CAB4204055.1"/>
    <property type="molecule type" value="Genomic_DNA"/>
</dbReference>
<accession>A0A6J5S6E9</accession>
<proteinExistence type="predicted"/>
<protein>
    <submittedName>
        <fullName evidence="1">Uncharacterized protein</fullName>
    </submittedName>
</protein>
<evidence type="ECO:0000313" key="1">
    <source>
        <dbReference type="EMBL" id="CAB4204055.1"/>
    </source>
</evidence>
<organism evidence="1">
    <name type="scientific">uncultured Caudovirales phage</name>
    <dbReference type="NCBI Taxonomy" id="2100421"/>
    <lineage>
        <taxon>Viruses</taxon>
        <taxon>Duplodnaviria</taxon>
        <taxon>Heunggongvirae</taxon>
        <taxon>Uroviricota</taxon>
        <taxon>Caudoviricetes</taxon>
        <taxon>Peduoviridae</taxon>
        <taxon>Maltschvirus</taxon>
        <taxon>Maltschvirus maltsch</taxon>
    </lineage>
</organism>